<dbReference type="RefSeq" id="WP_277576388.1">
    <property type="nucleotide sequence ID" value="NZ_JANRMI010000001.1"/>
</dbReference>
<dbReference type="Proteomes" id="UP001152321">
    <property type="component" value="Unassembled WGS sequence"/>
</dbReference>
<organism evidence="2 3">
    <name type="scientific">Bdellovibrio svalbardensis</name>
    <dbReference type="NCBI Taxonomy" id="2972972"/>
    <lineage>
        <taxon>Bacteria</taxon>
        <taxon>Pseudomonadati</taxon>
        <taxon>Bdellovibrionota</taxon>
        <taxon>Bdellovibrionia</taxon>
        <taxon>Bdellovibrionales</taxon>
        <taxon>Pseudobdellovibrionaceae</taxon>
        <taxon>Bdellovibrio</taxon>
    </lineage>
</organism>
<reference evidence="2" key="1">
    <citation type="submission" date="2022-08" db="EMBL/GenBank/DDBJ databases">
        <title>Novel Bdellovibrio Species Isolated from Svalbard: Designation Bdellovibrio svalbardensis.</title>
        <authorList>
            <person name="Mitchell R.J."/>
            <person name="Choi S.Y."/>
        </authorList>
    </citation>
    <scope>NUCLEOTIDE SEQUENCE</scope>
    <source>
        <strain evidence="2">PAP01</strain>
    </source>
</reference>
<proteinExistence type="predicted"/>
<accession>A0ABT6DGB2</accession>
<name>A0ABT6DGB2_9BACT</name>
<protein>
    <submittedName>
        <fullName evidence="2">Uncharacterized protein</fullName>
    </submittedName>
</protein>
<gene>
    <name evidence="2" type="ORF">NWE73_00935</name>
</gene>
<evidence type="ECO:0000256" key="1">
    <source>
        <dbReference type="SAM" id="SignalP"/>
    </source>
</evidence>
<feature type="signal peptide" evidence="1">
    <location>
        <begin position="1"/>
        <end position="31"/>
    </location>
</feature>
<evidence type="ECO:0000313" key="3">
    <source>
        <dbReference type="Proteomes" id="UP001152321"/>
    </source>
</evidence>
<keyword evidence="1" id="KW-0732">Signal</keyword>
<evidence type="ECO:0000313" key="2">
    <source>
        <dbReference type="EMBL" id="MDG0814906.1"/>
    </source>
</evidence>
<keyword evidence="3" id="KW-1185">Reference proteome</keyword>
<feature type="chain" id="PRO_5046272112" evidence="1">
    <location>
        <begin position="32"/>
        <end position="182"/>
    </location>
</feature>
<comment type="caution">
    <text evidence="2">The sequence shown here is derived from an EMBL/GenBank/DDBJ whole genome shotgun (WGS) entry which is preliminary data.</text>
</comment>
<dbReference type="EMBL" id="JANRMI010000001">
    <property type="protein sequence ID" value="MDG0814906.1"/>
    <property type="molecule type" value="Genomic_DNA"/>
</dbReference>
<sequence length="182" mass="20063">MKTSNIKKQMVSLATLFTLGMTMLAGNSAFASQEVSPGVSRFAALFTLKTMVSSSAESTGRLEESVQENSEYYQSLRFFQLSEKSRAGRTNCANIQSTFMTSAIMLSTVIEANREALKQIPEINNDVTLAKLSKITEYLHEAKAAQDNCSIPSASLVHVKKARLLITEVNAYLEKIQNELPQ</sequence>